<dbReference type="STRING" id="319970.RV00_GL001823"/>
<comment type="caution">
    <text evidence="1">The sequence shown here is derived from an EMBL/GenBank/DDBJ whole genome shotgun (WGS) entry which is preliminary data.</text>
</comment>
<accession>A0A1L8SX79</accession>
<dbReference type="AlphaFoldDB" id="A0A1L8SX79"/>
<evidence type="ECO:0000313" key="2">
    <source>
        <dbReference type="Proteomes" id="UP000183700"/>
    </source>
</evidence>
<evidence type="ECO:0000313" key="1">
    <source>
        <dbReference type="EMBL" id="OJG36464.1"/>
    </source>
</evidence>
<name>A0A1L8SX79_9ENTE</name>
<keyword evidence="2" id="KW-1185">Reference proteome</keyword>
<proteinExistence type="predicted"/>
<reference evidence="1 2" key="1">
    <citation type="submission" date="2014-12" db="EMBL/GenBank/DDBJ databases">
        <title>Draft genome sequences of 29 type strains of Enterococci.</title>
        <authorList>
            <person name="Zhong Z."/>
            <person name="Sun Z."/>
            <person name="Liu W."/>
            <person name="Zhang W."/>
            <person name="Zhang H."/>
        </authorList>
    </citation>
    <scope>NUCLEOTIDE SEQUENCE [LARGE SCALE GENOMIC DNA]</scope>
    <source>
        <strain evidence="1 2">DSM 22802</strain>
    </source>
</reference>
<organism evidence="1 2">
    <name type="scientific">Enterococcus devriesei</name>
    <dbReference type="NCBI Taxonomy" id="319970"/>
    <lineage>
        <taxon>Bacteria</taxon>
        <taxon>Bacillati</taxon>
        <taxon>Bacillota</taxon>
        <taxon>Bacilli</taxon>
        <taxon>Lactobacillales</taxon>
        <taxon>Enterococcaceae</taxon>
        <taxon>Enterococcus</taxon>
    </lineage>
</organism>
<gene>
    <name evidence="1" type="ORF">RV00_GL001823</name>
</gene>
<sequence length="144" mass="17355">MKEKEWEVMHMVTYQNLQTDLLQALDLHIDILKEVEDIETEQLPAFLFMMRSLGFMLDRAPLVLASNDDEEMYYMMFQYYSLLTELKFNLAMNFPYARWQDEPLLEKVNAFPETYEAEMKAWWEDKTGLVVEETKQTIEQVRDF</sequence>
<dbReference type="Proteomes" id="UP000183700">
    <property type="component" value="Unassembled WGS sequence"/>
</dbReference>
<protein>
    <submittedName>
        <fullName evidence="1">Uncharacterized protein</fullName>
    </submittedName>
</protein>
<dbReference type="EMBL" id="JXKM01000003">
    <property type="protein sequence ID" value="OJG36464.1"/>
    <property type="molecule type" value="Genomic_DNA"/>
</dbReference>